<dbReference type="CDD" id="cd02883">
    <property type="entry name" value="NUDIX_Hydrolase"/>
    <property type="match status" value="1"/>
</dbReference>
<protein>
    <recommendedName>
        <fullName evidence="2">Nudix hydrolase domain-containing protein</fullName>
    </recommendedName>
</protein>
<gene>
    <name evidence="3" type="ORF">A2819_02070</name>
</gene>
<dbReference type="InterPro" id="IPR015797">
    <property type="entry name" value="NUDIX_hydrolase-like_dom_sf"/>
</dbReference>
<dbReference type="PROSITE" id="PS51462">
    <property type="entry name" value="NUDIX"/>
    <property type="match status" value="1"/>
</dbReference>
<dbReference type="EMBL" id="MEYK01000010">
    <property type="protein sequence ID" value="OGD25534.1"/>
    <property type="molecule type" value="Genomic_DNA"/>
</dbReference>
<accession>A0A1F5B4Q0</accession>
<evidence type="ECO:0000256" key="1">
    <source>
        <dbReference type="SAM" id="MobiDB-lite"/>
    </source>
</evidence>
<evidence type="ECO:0000313" key="4">
    <source>
        <dbReference type="Proteomes" id="UP000176431"/>
    </source>
</evidence>
<dbReference type="InterPro" id="IPR000086">
    <property type="entry name" value="NUDIX_hydrolase_dom"/>
</dbReference>
<name>A0A1F5B4Q0_9BACT</name>
<sequence>MESLPKIISCFGVIMENNQTPPRIYLVHNIADPLGPNGEEGKPDGWGLPGGGSLDGEKPDETVRREVLGEAGLLTEIATRGKNSEFGEILFEYKPIIDNDIYIFHLRKIDTGGFRNIEETGETGRIMLTDLGNILRMPLAIKDIHHKDGTTEKIKNPEGIYFSTRDRIFGVLEYLSYDFYELIPDLNKLFPEIKREEIGNYIYNLLAETVRKKNELYERRAQRLRYDDDELLERYAEWATTGGSACQK</sequence>
<dbReference type="Pfam" id="PF00293">
    <property type="entry name" value="NUDIX"/>
    <property type="match status" value="1"/>
</dbReference>
<feature type="domain" description="Nudix hydrolase" evidence="2">
    <location>
        <begin position="6"/>
        <end position="156"/>
    </location>
</feature>
<dbReference type="SUPFAM" id="SSF55811">
    <property type="entry name" value="Nudix"/>
    <property type="match status" value="1"/>
</dbReference>
<dbReference type="Proteomes" id="UP000176431">
    <property type="component" value="Unassembled WGS sequence"/>
</dbReference>
<dbReference type="Gene3D" id="3.90.79.10">
    <property type="entry name" value="Nucleoside Triphosphate Pyrophosphohydrolase"/>
    <property type="match status" value="1"/>
</dbReference>
<comment type="caution">
    <text evidence="3">The sequence shown here is derived from an EMBL/GenBank/DDBJ whole genome shotgun (WGS) entry which is preliminary data.</text>
</comment>
<organism evidence="3 4">
    <name type="scientific">Candidatus Azambacteria bacterium RIFCSPHIGHO2_01_FULL_40_24</name>
    <dbReference type="NCBI Taxonomy" id="1797301"/>
    <lineage>
        <taxon>Bacteria</taxon>
        <taxon>Candidatus Azamiibacteriota</taxon>
    </lineage>
</organism>
<dbReference type="AlphaFoldDB" id="A0A1F5B4Q0"/>
<evidence type="ECO:0000259" key="2">
    <source>
        <dbReference type="PROSITE" id="PS51462"/>
    </source>
</evidence>
<evidence type="ECO:0000313" key="3">
    <source>
        <dbReference type="EMBL" id="OGD25534.1"/>
    </source>
</evidence>
<proteinExistence type="predicted"/>
<reference evidence="3 4" key="1">
    <citation type="journal article" date="2016" name="Nat. Commun.">
        <title>Thousands of microbial genomes shed light on interconnected biogeochemical processes in an aquifer system.</title>
        <authorList>
            <person name="Anantharaman K."/>
            <person name="Brown C.T."/>
            <person name="Hug L.A."/>
            <person name="Sharon I."/>
            <person name="Castelle C.J."/>
            <person name="Probst A.J."/>
            <person name="Thomas B.C."/>
            <person name="Singh A."/>
            <person name="Wilkins M.J."/>
            <person name="Karaoz U."/>
            <person name="Brodie E.L."/>
            <person name="Williams K.H."/>
            <person name="Hubbard S.S."/>
            <person name="Banfield J.F."/>
        </authorList>
    </citation>
    <scope>NUCLEOTIDE SEQUENCE [LARGE SCALE GENOMIC DNA]</scope>
</reference>
<feature type="region of interest" description="Disordered" evidence="1">
    <location>
        <begin position="36"/>
        <end position="58"/>
    </location>
</feature>